<sequence length="62" mass="6677">MLELSLQANGTVELEVGPAKRRLEGAKGIERVAEVVISLFVVGIKTPVRLAKPEQPVPDKQA</sequence>
<protein>
    <submittedName>
        <fullName evidence="1">Uncharacterized protein</fullName>
    </submittedName>
</protein>
<dbReference type="AlphaFoldDB" id="A0A1F6UYC0"/>
<gene>
    <name evidence="1" type="ORF">A2818_02510</name>
</gene>
<proteinExistence type="predicted"/>
<evidence type="ECO:0000313" key="1">
    <source>
        <dbReference type="EMBL" id="OGI62411.1"/>
    </source>
</evidence>
<organism evidence="1 2">
    <name type="scientific">Candidatus Nomurabacteria bacterium RIFCSPHIGHO2_01_FULL_40_12</name>
    <dbReference type="NCBI Taxonomy" id="1801737"/>
    <lineage>
        <taxon>Bacteria</taxon>
        <taxon>Candidatus Nomuraibacteriota</taxon>
    </lineage>
</organism>
<evidence type="ECO:0000313" key="2">
    <source>
        <dbReference type="Proteomes" id="UP000177602"/>
    </source>
</evidence>
<accession>A0A1F6UYC0</accession>
<dbReference type="EMBL" id="MFTN01000029">
    <property type="protein sequence ID" value="OGI62411.1"/>
    <property type="molecule type" value="Genomic_DNA"/>
</dbReference>
<reference evidence="1 2" key="1">
    <citation type="journal article" date="2016" name="Nat. Commun.">
        <title>Thousands of microbial genomes shed light on interconnected biogeochemical processes in an aquifer system.</title>
        <authorList>
            <person name="Anantharaman K."/>
            <person name="Brown C.T."/>
            <person name="Hug L.A."/>
            <person name="Sharon I."/>
            <person name="Castelle C.J."/>
            <person name="Probst A.J."/>
            <person name="Thomas B.C."/>
            <person name="Singh A."/>
            <person name="Wilkins M.J."/>
            <person name="Karaoz U."/>
            <person name="Brodie E.L."/>
            <person name="Williams K.H."/>
            <person name="Hubbard S.S."/>
            <person name="Banfield J.F."/>
        </authorList>
    </citation>
    <scope>NUCLEOTIDE SEQUENCE [LARGE SCALE GENOMIC DNA]</scope>
</reference>
<comment type="caution">
    <text evidence="1">The sequence shown here is derived from an EMBL/GenBank/DDBJ whole genome shotgun (WGS) entry which is preliminary data.</text>
</comment>
<dbReference type="Proteomes" id="UP000177602">
    <property type="component" value="Unassembled WGS sequence"/>
</dbReference>
<name>A0A1F6UYC0_9BACT</name>